<reference evidence="2" key="2">
    <citation type="submission" date="2025-08" db="UniProtKB">
        <authorList>
            <consortium name="Ensembl"/>
        </authorList>
    </citation>
    <scope>IDENTIFICATION</scope>
</reference>
<dbReference type="AlphaFoldDB" id="A0A4X2KS82"/>
<feature type="domain" description="ELMO" evidence="1">
    <location>
        <begin position="126"/>
        <end position="282"/>
    </location>
</feature>
<dbReference type="Ensembl" id="ENSVURT00010014599.1">
    <property type="protein sequence ID" value="ENSVURP00010012831.1"/>
    <property type="gene ID" value="ENSVURG00010009881.1"/>
</dbReference>
<keyword evidence="3" id="KW-1185">Reference proteome</keyword>
<dbReference type="GeneID" id="114046615"/>
<dbReference type="PROSITE" id="PS51335">
    <property type="entry name" value="ELMO"/>
    <property type="match status" value="1"/>
</dbReference>
<protein>
    <submittedName>
        <fullName evidence="2">ELMO domain containing 2</fullName>
    </submittedName>
</protein>
<dbReference type="OrthoDB" id="67155at2759"/>
<dbReference type="GO" id="GO:0005096">
    <property type="term" value="F:GTPase activator activity"/>
    <property type="evidence" value="ECO:0007669"/>
    <property type="project" value="Ensembl"/>
</dbReference>
<dbReference type="PANTHER" id="PTHR12771:SF47">
    <property type="entry name" value="ELMO DOMAIN-CONTAINING PROTEIN 2"/>
    <property type="match status" value="1"/>
</dbReference>
<dbReference type="GO" id="GO:0016020">
    <property type="term" value="C:membrane"/>
    <property type="evidence" value="ECO:0007669"/>
    <property type="project" value="TreeGrafter"/>
</dbReference>
<dbReference type="InterPro" id="IPR050868">
    <property type="entry name" value="ELMO_domain-containing"/>
</dbReference>
<dbReference type="RefSeq" id="XP_027722804.1">
    <property type="nucleotide sequence ID" value="XM_027867003.1"/>
</dbReference>
<organism evidence="2 3">
    <name type="scientific">Vombatus ursinus</name>
    <name type="common">Common wombat</name>
    <dbReference type="NCBI Taxonomy" id="29139"/>
    <lineage>
        <taxon>Eukaryota</taxon>
        <taxon>Metazoa</taxon>
        <taxon>Chordata</taxon>
        <taxon>Craniata</taxon>
        <taxon>Vertebrata</taxon>
        <taxon>Euteleostomi</taxon>
        <taxon>Mammalia</taxon>
        <taxon>Metatheria</taxon>
        <taxon>Diprotodontia</taxon>
        <taxon>Vombatidae</taxon>
        <taxon>Vombatus</taxon>
    </lineage>
</organism>
<reference evidence="3" key="1">
    <citation type="submission" date="2018-12" db="EMBL/GenBank/DDBJ databases">
        <authorList>
            <person name="Yazar S."/>
        </authorList>
    </citation>
    <scope>NUCLEOTIDE SEQUENCE [LARGE SCALE GENOMIC DNA]</scope>
</reference>
<sequence length="293" mass="35200">MLISMWQYLYRHFFRFWMKWIFRMVTRKCELQRICEGFVGGERTHKIENALALSKNQVLQNATSVNHNEVEECVEDIMKEKNIKPKKDRRFKIRMKACLLQISGYKQLYLDVENVRKSPYDSNNQHHEELLMKLWSLLMPHEKLKARITKQWSDIGFQGDDPKTDFRGMGLLGLVNLVYFSENYTNEAHRILSHSNHPTLGYSYAIVGINLTEMAYSLLKSDALKVHFYNSVPSSPTMEHFHQFYCYLFSEFDKFWFEEEPESIMYFNQYREKFHEKIKRLLLDYRVVLTLKI</sequence>
<reference evidence="2" key="3">
    <citation type="submission" date="2025-09" db="UniProtKB">
        <authorList>
            <consortium name="Ensembl"/>
        </authorList>
    </citation>
    <scope>IDENTIFICATION</scope>
</reference>
<evidence type="ECO:0000313" key="3">
    <source>
        <dbReference type="Proteomes" id="UP000314987"/>
    </source>
</evidence>
<accession>A0A4X2KS82</accession>
<dbReference type="CTD" id="255520"/>
<dbReference type="InterPro" id="IPR006816">
    <property type="entry name" value="ELMO_dom"/>
</dbReference>
<dbReference type="Pfam" id="PF04727">
    <property type="entry name" value="ELMO_CED12"/>
    <property type="match status" value="1"/>
</dbReference>
<dbReference type="GO" id="GO:0050688">
    <property type="term" value="P:regulation of defense response to virus"/>
    <property type="evidence" value="ECO:0007669"/>
    <property type="project" value="Ensembl"/>
</dbReference>
<evidence type="ECO:0000259" key="1">
    <source>
        <dbReference type="PROSITE" id="PS51335"/>
    </source>
</evidence>
<evidence type="ECO:0000313" key="2">
    <source>
        <dbReference type="Ensembl" id="ENSVURP00010012831.1"/>
    </source>
</evidence>
<dbReference type="PANTHER" id="PTHR12771">
    <property type="entry name" value="ENGULFMENT AND CELL MOTILITY"/>
    <property type="match status" value="1"/>
</dbReference>
<dbReference type="Proteomes" id="UP000314987">
    <property type="component" value="Unassembled WGS sequence"/>
</dbReference>
<proteinExistence type="predicted"/>
<dbReference type="STRING" id="29139.ENSVURP00010012831"/>
<dbReference type="GeneTree" id="ENSGT00940000156589"/>
<gene>
    <name evidence="2" type="primary">ELMOD2</name>
</gene>
<dbReference type="OMA" id="WMKWILR"/>
<name>A0A4X2KS82_VOMUR</name>